<name>A0A7D9JZC8_PARCT</name>
<feature type="non-terminal residue" evidence="1">
    <location>
        <position position="140"/>
    </location>
</feature>
<dbReference type="Proteomes" id="UP001152795">
    <property type="component" value="Unassembled WGS sequence"/>
</dbReference>
<dbReference type="AlphaFoldDB" id="A0A7D9JZC8"/>
<comment type="caution">
    <text evidence="1">The sequence shown here is derived from an EMBL/GenBank/DDBJ whole genome shotgun (WGS) entry which is preliminary data.</text>
</comment>
<keyword evidence="2" id="KW-1185">Reference proteome</keyword>
<proteinExistence type="predicted"/>
<organism evidence="1 2">
    <name type="scientific">Paramuricea clavata</name>
    <name type="common">Red gorgonian</name>
    <name type="synonym">Violescent sea-whip</name>
    <dbReference type="NCBI Taxonomy" id="317549"/>
    <lineage>
        <taxon>Eukaryota</taxon>
        <taxon>Metazoa</taxon>
        <taxon>Cnidaria</taxon>
        <taxon>Anthozoa</taxon>
        <taxon>Octocorallia</taxon>
        <taxon>Malacalcyonacea</taxon>
        <taxon>Plexauridae</taxon>
        <taxon>Paramuricea</taxon>
    </lineage>
</organism>
<evidence type="ECO:0000313" key="1">
    <source>
        <dbReference type="EMBL" id="CAB4039024.1"/>
    </source>
</evidence>
<sequence>MGRNAKIRGVDYVSGGPKSIIIFITISESVDVIDCWLESPKDRIRLGIPTNIVNNWFHTYMSWMEWMEEEREMPEEMQAEAEMWEVLCGQTDEISDMFEGLVVPFVRTHRKYEERCLGAGEKGYREATEESEKGVQEDAK</sequence>
<gene>
    <name evidence="1" type="ORF">PACLA_8A000991</name>
</gene>
<reference evidence="1" key="1">
    <citation type="submission" date="2020-04" db="EMBL/GenBank/DDBJ databases">
        <authorList>
            <person name="Alioto T."/>
            <person name="Alioto T."/>
            <person name="Gomez Garrido J."/>
        </authorList>
    </citation>
    <scope>NUCLEOTIDE SEQUENCE</scope>
    <source>
        <strain evidence="1">A484AB</strain>
    </source>
</reference>
<evidence type="ECO:0000313" key="2">
    <source>
        <dbReference type="Proteomes" id="UP001152795"/>
    </source>
</evidence>
<accession>A0A7D9JZC8</accession>
<dbReference type="EMBL" id="CACRXK020024864">
    <property type="protein sequence ID" value="CAB4039024.1"/>
    <property type="molecule type" value="Genomic_DNA"/>
</dbReference>
<protein>
    <submittedName>
        <fullName evidence="1">Uncharacterized protein</fullName>
    </submittedName>
</protein>